<evidence type="ECO:0000313" key="1">
    <source>
        <dbReference type="EMBL" id="ASN69073.1"/>
    </source>
</evidence>
<reference evidence="1" key="1">
    <citation type="submission" date="2017-06" db="EMBL/GenBank/DDBJ databases">
        <title>Novel phages from South African skin metaviromes.</title>
        <authorList>
            <person name="van Zyl L.J."/>
            <person name="Abrahams Y."/>
            <person name="Stander E.A."/>
            <person name="Kirby B.M."/>
            <person name="Clavaud C."/>
            <person name="Farcet C."/>
            <person name="Breton L."/>
            <person name="Trindade M.I."/>
        </authorList>
    </citation>
    <scope>NUCLEOTIDE SEQUENCE</scope>
</reference>
<dbReference type="EMBL" id="MF417885">
    <property type="protein sequence ID" value="ASN69073.1"/>
    <property type="molecule type" value="Genomic_DNA"/>
</dbReference>
<sequence length="118" mass="13858">MNLIVKLEDELIKSKLSEGKEGLAFLLEYANPYDDDRYDLLLKQANVKYDFYDDSELEEFIIDSFSMGPDEFYDKYGVNFWISRDANLTTLSKSVENMNDSNKDYMIGLYAERFLNNN</sequence>
<proteinExistence type="predicted"/>
<organism evidence="1">
    <name type="scientific">uncultured Caudovirales phage</name>
    <dbReference type="NCBI Taxonomy" id="2100421"/>
    <lineage>
        <taxon>Viruses</taxon>
        <taxon>Duplodnaviria</taxon>
        <taxon>Heunggongvirae</taxon>
        <taxon>Uroviricota</taxon>
        <taxon>Caudoviricetes</taxon>
        <taxon>Peduoviridae</taxon>
        <taxon>Maltschvirus</taxon>
        <taxon>Maltschvirus maltsch</taxon>
    </lineage>
</organism>
<protein>
    <submittedName>
        <fullName evidence="1">Uncharacterized protein</fullName>
    </submittedName>
</protein>
<gene>
    <name evidence="1" type="ORF">3S9_34</name>
</gene>
<name>A0A2H4J4Y7_9CAUD</name>
<accession>A0A2H4J4Y7</accession>